<feature type="chain" id="PRO_5011988097" evidence="1">
    <location>
        <begin position="20"/>
        <end position="220"/>
    </location>
</feature>
<evidence type="ECO:0000313" key="2">
    <source>
        <dbReference type="EMBL" id="ORX78945.1"/>
    </source>
</evidence>
<dbReference type="AlphaFoldDB" id="A0A1Y1WZX7"/>
<protein>
    <submittedName>
        <fullName evidence="2">Uncharacterized protein</fullName>
    </submittedName>
</protein>
<dbReference type="OrthoDB" id="5565101at2759"/>
<dbReference type="EMBL" id="MCFE01000804">
    <property type="protein sequence ID" value="ORX78945.1"/>
    <property type="molecule type" value="Genomic_DNA"/>
</dbReference>
<comment type="caution">
    <text evidence="2">The sequence shown here is derived from an EMBL/GenBank/DDBJ whole genome shotgun (WGS) entry which is preliminary data.</text>
</comment>
<evidence type="ECO:0000313" key="3">
    <source>
        <dbReference type="Proteomes" id="UP000193498"/>
    </source>
</evidence>
<keyword evidence="3" id="KW-1185">Reference proteome</keyword>
<evidence type="ECO:0000256" key="1">
    <source>
        <dbReference type="SAM" id="SignalP"/>
    </source>
</evidence>
<dbReference type="InParanoid" id="A0A1Y1WZX7"/>
<accession>A0A1Y1WZX7</accession>
<sequence length="220" mass="24607">MKAIVNVGVLLLFSASLRAATVDGFTLVNAFRQQAFDILQQVTNVYGKPKSHFADGIYNPDSKCRAVIQEIESKYPALNQCYSQLPLFFSTLNEVCDKKCFQDTIGAAQLISKSCASQSSSNSQRVYSSWSNAKAATVACRKDNGVYCLSRVIRASIALGNSLSRSVPPEELRKDICLPCTEDFYKTVKNPGEEPVLYYYQIMYSDQLFRAFEQHCGYHL</sequence>
<keyword evidence="1" id="KW-0732">Signal</keyword>
<feature type="signal peptide" evidence="1">
    <location>
        <begin position="1"/>
        <end position="19"/>
    </location>
</feature>
<gene>
    <name evidence="2" type="ORF">K493DRAFT_308618</name>
</gene>
<reference evidence="2 3" key="1">
    <citation type="submission" date="2016-07" db="EMBL/GenBank/DDBJ databases">
        <title>Pervasive Adenine N6-methylation of Active Genes in Fungi.</title>
        <authorList>
            <consortium name="DOE Joint Genome Institute"/>
            <person name="Mondo S.J."/>
            <person name="Dannebaum R.O."/>
            <person name="Kuo R.C."/>
            <person name="Labutti K."/>
            <person name="Haridas S."/>
            <person name="Kuo A."/>
            <person name="Salamov A."/>
            <person name="Ahrendt S.R."/>
            <person name="Lipzen A."/>
            <person name="Sullivan W."/>
            <person name="Andreopoulos W.B."/>
            <person name="Clum A."/>
            <person name="Lindquist E."/>
            <person name="Daum C."/>
            <person name="Ramamoorthy G.K."/>
            <person name="Gryganskyi A."/>
            <person name="Culley D."/>
            <person name="Magnuson J.K."/>
            <person name="James T.Y."/>
            <person name="O'Malley M.A."/>
            <person name="Stajich J.E."/>
            <person name="Spatafora J.W."/>
            <person name="Visel A."/>
            <person name="Grigoriev I.V."/>
        </authorList>
    </citation>
    <scope>NUCLEOTIDE SEQUENCE [LARGE SCALE GENOMIC DNA]</scope>
    <source>
        <strain evidence="2 3">CBS 931.73</strain>
    </source>
</reference>
<organism evidence="2 3">
    <name type="scientific">Basidiobolus meristosporus CBS 931.73</name>
    <dbReference type="NCBI Taxonomy" id="1314790"/>
    <lineage>
        <taxon>Eukaryota</taxon>
        <taxon>Fungi</taxon>
        <taxon>Fungi incertae sedis</taxon>
        <taxon>Zoopagomycota</taxon>
        <taxon>Entomophthoromycotina</taxon>
        <taxon>Basidiobolomycetes</taxon>
        <taxon>Basidiobolales</taxon>
        <taxon>Basidiobolaceae</taxon>
        <taxon>Basidiobolus</taxon>
    </lineage>
</organism>
<proteinExistence type="predicted"/>
<dbReference type="Proteomes" id="UP000193498">
    <property type="component" value="Unassembled WGS sequence"/>
</dbReference>
<name>A0A1Y1WZX7_9FUNG</name>